<dbReference type="PANTHER" id="PTHR15245:SF20">
    <property type="entry name" value="SYMPLEKIN"/>
    <property type="match status" value="1"/>
</dbReference>
<evidence type="ECO:0000313" key="7">
    <source>
        <dbReference type="Proteomes" id="UP000443090"/>
    </source>
</evidence>
<evidence type="ECO:0000313" key="6">
    <source>
        <dbReference type="EMBL" id="TVY48132.1"/>
    </source>
</evidence>
<sequence length="745" mass="83203">MAAPTLSVEQQIQQLDDARKLVLGDVTYYQPIIQGILPIIGPSARVELRRWGAEFLAETFAAPRVPAQQKETLSLIVLETLKVMIENPQEDPAVVKSIVQTAASVYPLVFRWIINNSYDGPTWERMLAIKSRIFRIWDSAASGVRICCIKFAQRVVLVQTAGPDADPRRGDPMEVSLNMVPQNHPLLAPRNLEAEASGLLDRMLGVFQESTRYSDAILIDATLNTLSILIRARPHIANRILNVILNFNPLKQANSPMTPKLRVMVKSMEKTTRLLLMHINKRYADYVLPDPSNADKYSDPQNPLAGRIQQYVERMMRSRNEIFDEASRKRGPPEPTDGLDAAKRQKLAAPVPSATPRFHVPPLKPGPCTVAELFTVTTDEGLKAFDVSVLTQDLVVKIGITILQKLDADTLNQAVEGVRQRYKSLAAAQPEELDPATAPLGVDEDDDDYEPDYFNAEDTEQILNKLDNAPPPEEPKIKVPDVALQHFTLPPPPPLTPDQAVQIGQGTVTRVFGVMQTLEEPAKKIKSGMNRLAASAYDRDAWITIITRLATRASAGLEEPATPVKIESNGADSSSLSNTIRESLYLYVIEDFRKRIDIAVAWLCEEWYNDKVQMKLGEDAVLHYEKWVLKVLDGIVPYLDARDKVLTRFLSEIPGLSLDVLTRVKGLCRDPAMVNLALTSLLYLVMMRPPVREIALDAVEDIWSTYEDAKPIAAKYLTKWRPGFAERLKSKDDEEEEKKGNGIAA</sequence>
<protein>
    <submittedName>
        <fullName evidence="6">mRNA cleavage and polyadenylation specificity factor complex subunit</fullName>
    </submittedName>
</protein>
<dbReference type="GO" id="GO:0006397">
    <property type="term" value="P:mRNA processing"/>
    <property type="evidence" value="ECO:0007669"/>
    <property type="project" value="UniProtKB-KW"/>
</dbReference>
<feature type="compositionally biased region" description="Basic and acidic residues" evidence="4">
    <location>
        <begin position="323"/>
        <end position="332"/>
    </location>
</feature>
<feature type="region of interest" description="Disordered" evidence="4">
    <location>
        <begin position="323"/>
        <end position="345"/>
    </location>
</feature>
<dbReference type="InterPro" id="IPR011989">
    <property type="entry name" value="ARM-like"/>
</dbReference>
<feature type="domain" description="Symplekin/Pta1 N-terminal" evidence="5">
    <location>
        <begin position="91"/>
        <end position="329"/>
    </location>
</feature>
<proteinExistence type="predicted"/>
<accession>A0A8H8UK36</accession>
<name>A0A8H8UK36_9HELO</name>
<keyword evidence="3" id="KW-0539">Nucleus</keyword>
<evidence type="ECO:0000256" key="1">
    <source>
        <dbReference type="ARBA" id="ARBA00004123"/>
    </source>
</evidence>
<dbReference type="InterPro" id="IPR032460">
    <property type="entry name" value="Symplekin/Pta1_N"/>
</dbReference>
<evidence type="ECO:0000256" key="4">
    <source>
        <dbReference type="SAM" id="MobiDB-lite"/>
    </source>
</evidence>
<evidence type="ECO:0000256" key="2">
    <source>
        <dbReference type="ARBA" id="ARBA00022664"/>
    </source>
</evidence>
<dbReference type="GO" id="GO:0005847">
    <property type="term" value="C:mRNA cleavage and polyadenylation specificity factor complex"/>
    <property type="evidence" value="ECO:0007669"/>
    <property type="project" value="TreeGrafter"/>
</dbReference>
<dbReference type="Pfam" id="PF11935">
    <property type="entry name" value="SYMPK_PTA1_N"/>
    <property type="match status" value="1"/>
</dbReference>
<dbReference type="EMBL" id="QGMI01000058">
    <property type="protein sequence ID" value="TVY48132.1"/>
    <property type="molecule type" value="Genomic_DNA"/>
</dbReference>
<comment type="subcellular location">
    <subcellularLocation>
        <location evidence="1">Nucleus</location>
    </subcellularLocation>
</comment>
<dbReference type="PANTHER" id="PTHR15245">
    <property type="entry name" value="SYMPLEKIN-RELATED"/>
    <property type="match status" value="1"/>
</dbReference>
<dbReference type="AlphaFoldDB" id="A0A8H8UK36"/>
<keyword evidence="2" id="KW-0507">mRNA processing</keyword>
<keyword evidence="7" id="KW-1185">Reference proteome</keyword>
<dbReference type="OrthoDB" id="331600at2759"/>
<dbReference type="Proteomes" id="UP000443090">
    <property type="component" value="Unassembled WGS sequence"/>
</dbReference>
<comment type="caution">
    <text evidence="6">The sequence shown here is derived from an EMBL/GenBank/DDBJ whole genome shotgun (WGS) entry which is preliminary data.</text>
</comment>
<dbReference type="InterPro" id="IPR021850">
    <property type="entry name" value="Symplekin/Pta1"/>
</dbReference>
<evidence type="ECO:0000259" key="5">
    <source>
        <dbReference type="Pfam" id="PF11935"/>
    </source>
</evidence>
<evidence type="ECO:0000256" key="3">
    <source>
        <dbReference type="ARBA" id="ARBA00023242"/>
    </source>
</evidence>
<reference evidence="6 7" key="1">
    <citation type="submission" date="2018-05" db="EMBL/GenBank/DDBJ databases">
        <title>Genome sequencing and assembly of the regulated plant pathogen Lachnellula willkommii and related sister species for the development of diagnostic species identification markers.</title>
        <authorList>
            <person name="Giroux E."/>
            <person name="Bilodeau G."/>
        </authorList>
    </citation>
    <scope>NUCLEOTIDE SEQUENCE [LARGE SCALE GENOMIC DNA]</scope>
    <source>
        <strain evidence="6 7">CBS 160.35</strain>
    </source>
</reference>
<dbReference type="Gene3D" id="1.25.10.10">
    <property type="entry name" value="Leucine-rich Repeat Variant"/>
    <property type="match status" value="1"/>
</dbReference>
<gene>
    <name evidence="6" type="primary">pta1</name>
    <name evidence="6" type="ORF">LOCC1_G001912</name>
</gene>
<organism evidence="6 7">
    <name type="scientific">Lachnellula occidentalis</name>
    <dbReference type="NCBI Taxonomy" id="215460"/>
    <lineage>
        <taxon>Eukaryota</taxon>
        <taxon>Fungi</taxon>
        <taxon>Dikarya</taxon>
        <taxon>Ascomycota</taxon>
        <taxon>Pezizomycotina</taxon>
        <taxon>Leotiomycetes</taxon>
        <taxon>Helotiales</taxon>
        <taxon>Lachnaceae</taxon>
        <taxon>Lachnellula</taxon>
    </lineage>
</organism>